<dbReference type="AlphaFoldDB" id="A0A508AZM6"/>
<gene>
    <name evidence="1" type="ORF">FKV24_003935</name>
</gene>
<comment type="caution">
    <text evidence="1">The sequence shown here is derived from an EMBL/GenBank/DDBJ whole genome shotgun (WGS) entry which is preliminary data.</text>
</comment>
<dbReference type="RefSeq" id="WP_141481402.1">
    <property type="nucleotide sequence ID" value="NZ_VICD02000053.1"/>
</dbReference>
<evidence type="ECO:0000313" key="2">
    <source>
        <dbReference type="Proteomes" id="UP000320431"/>
    </source>
</evidence>
<protein>
    <submittedName>
        <fullName evidence="1">Uncharacterized protein</fullName>
    </submittedName>
</protein>
<evidence type="ECO:0000313" key="1">
    <source>
        <dbReference type="EMBL" id="KAB8197004.1"/>
    </source>
</evidence>
<accession>A0A508AZM6</accession>
<proteinExistence type="predicted"/>
<dbReference type="EMBL" id="VICD02000053">
    <property type="protein sequence ID" value="KAB8197004.1"/>
    <property type="molecule type" value="Genomic_DNA"/>
</dbReference>
<reference evidence="1 2" key="1">
    <citation type="submission" date="2019-10" db="EMBL/GenBank/DDBJ databases">
        <title>Lysobacter alkalisoli sp. nov., isolated from saline-alkaline soil.</title>
        <authorList>
            <person name="Sun J.-Q."/>
        </authorList>
    </citation>
    <scope>NUCLEOTIDE SEQUENCE [LARGE SCALE GENOMIC DNA]</scope>
    <source>
        <strain evidence="1 2">KCTC 42381</strain>
    </source>
</reference>
<dbReference type="Proteomes" id="UP000320431">
    <property type="component" value="Unassembled WGS sequence"/>
</dbReference>
<name>A0A508AZM6_9GAMM</name>
<sequence>MSKLTAIHYRLFEGDELVVDAAERDETHDFGGELALTFQDGQKLFVSWVGEPVQYAIGTQGSSHFLPDARLTDFDVSASTTWADLIGQEVALHLAAPDNQVLRVSSATGHLLLCSFERGSWRADEVNVCKQAPAPYDA</sequence>
<organism evidence="1 2">
    <name type="scientific">Marilutibacter maris</name>
    <dbReference type="NCBI Taxonomy" id="1605891"/>
    <lineage>
        <taxon>Bacteria</taxon>
        <taxon>Pseudomonadati</taxon>
        <taxon>Pseudomonadota</taxon>
        <taxon>Gammaproteobacteria</taxon>
        <taxon>Lysobacterales</taxon>
        <taxon>Lysobacteraceae</taxon>
        <taxon>Marilutibacter</taxon>
    </lineage>
</organism>